<dbReference type="AlphaFoldDB" id="A0A1T5LCG3"/>
<protein>
    <submittedName>
        <fullName evidence="1">Uncharacterized protein</fullName>
    </submittedName>
</protein>
<evidence type="ECO:0000313" key="2">
    <source>
        <dbReference type="Proteomes" id="UP000190961"/>
    </source>
</evidence>
<organism evidence="1 2">
    <name type="scientific">Ohtaekwangia koreensis</name>
    <dbReference type="NCBI Taxonomy" id="688867"/>
    <lineage>
        <taxon>Bacteria</taxon>
        <taxon>Pseudomonadati</taxon>
        <taxon>Bacteroidota</taxon>
        <taxon>Cytophagia</taxon>
        <taxon>Cytophagales</taxon>
        <taxon>Fulvivirgaceae</taxon>
        <taxon>Ohtaekwangia</taxon>
    </lineage>
</organism>
<dbReference type="Gene3D" id="2.60.40.10">
    <property type="entry name" value="Immunoglobulins"/>
    <property type="match status" value="1"/>
</dbReference>
<name>A0A1T5LCG3_9BACT</name>
<dbReference type="STRING" id="688867.SAMN05660236_2964"/>
<evidence type="ECO:0000313" key="1">
    <source>
        <dbReference type="EMBL" id="SKC73671.1"/>
    </source>
</evidence>
<proteinExistence type="predicted"/>
<accession>A0A1T5LCG3</accession>
<dbReference type="OrthoDB" id="875490at2"/>
<sequence length="367" mass="42102">MRFFLCTIFWLLTGIYGLWAQVANNDIQHGFVLTLNNDYIESSTSHTTVEWNCINKSLRAATHKCLIYHNDQWFTFRVVKSGKYYLNIASQKCRDEKGIQAIVVAGNPCQTKNYTIRHCIAQIRGEDAFITLDSIQADEDYFVNIDGFLGDFCSFKIQFSTEPQGFPHRYQNLDTLGLSADVIGKAVHLEWTTSEALQQTLREFEIYRSQQSIRKSTLVGRIPIALNTIGTYTTSYSITDTLATRGRYTYEVVGVSSENKTKQVLDRQFIEYRPSSGINPFIDVALVYKSGTKVQLLLIDEIRDVILKQTSFVYEAKRDANQKIFVGEYLDRGITKFLVVSTNLKTFEKRVYKFMLSADNKMKLVVE</sequence>
<dbReference type="Proteomes" id="UP000190961">
    <property type="component" value="Unassembled WGS sequence"/>
</dbReference>
<keyword evidence="2" id="KW-1185">Reference proteome</keyword>
<dbReference type="InterPro" id="IPR013783">
    <property type="entry name" value="Ig-like_fold"/>
</dbReference>
<gene>
    <name evidence="1" type="ORF">SAMN05660236_2964</name>
</gene>
<dbReference type="EMBL" id="FUZU01000002">
    <property type="protein sequence ID" value="SKC73671.1"/>
    <property type="molecule type" value="Genomic_DNA"/>
</dbReference>
<reference evidence="1 2" key="1">
    <citation type="submission" date="2017-02" db="EMBL/GenBank/DDBJ databases">
        <authorList>
            <person name="Peterson S.W."/>
        </authorList>
    </citation>
    <scope>NUCLEOTIDE SEQUENCE [LARGE SCALE GENOMIC DNA]</scope>
    <source>
        <strain evidence="1 2">DSM 25262</strain>
    </source>
</reference>